<evidence type="ECO:0000313" key="1">
    <source>
        <dbReference type="EMBL" id="QLB49715.1"/>
    </source>
</evidence>
<sequence length="70" mass="8267">MVKLFDLCYSEYAWDSLSKWFIVQFYFTKTIATMQKATAQNRCFFCSKETIVPAFLVGQSNVQFKLVFQE</sequence>
<name>A0A7H8UZB8_STRSA</name>
<gene>
    <name evidence="1" type="ORF">FDP16_03700</name>
</gene>
<reference evidence="1 2" key="1">
    <citation type="submission" date="2019-06" db="EMBL/GenBank/DDBJ databases">
        <title>The organization of the Streptococcus sanguinis genomes.</title>
        <authorList>
            <person name="Wang H.Y."/>
            <person name="Chen Y.Y.M."/>
            <person name="Wu C.H."/>
        </authorList>
    </citation>
    <scope>NUCLEOTIDE SEQUENCE [LARGE SCALE GENOMIC DNA]</scope>
    <source>
        <strain evidence="1 2">CGMH058</strain>
    </source>
</reference>
<dbReference type="Proteomes" id="UP000509535">
    <property type="component" value="Chromosome"/>
</dbReference>
<protein>
    <submittedName>
        <fullName evidence="1">Uncharacterized protein</fullName>
    </submittedName>
</protein>
<dbReference type="AlphaFoldDB" id="A0A7H8UZB8"/>
<accession>A0A7H8UZB8</accession>
<organism evidence="1 2">
    <name type="scientific">Streptococcus sanguinis</name>
    <dbReference type="NCBI Taxonomy" id="1305"/>
    <lineage>
        <taxon>Bacteria</taxon>
        <taxon>Bacillati</taxon>
        <taxon>Bacillota</taxon>
        <taxon>Bacilli</taxon>
        <taxon>Lactobacillales</taxon>
        <taxon>Streptococcaceae</taxon>
        <taxon>Streptococcus</taxon>
    </lineage>
</organism>
<evidence type="ECO:0000313" key="2">
    <source>
        <dbReference type="Proteomes" id="UP000509535"/>
    </source>
</evidence>
<proteinExistence type="predicted"/>
<dbReference type="EMBL" id="CP040798">
    <property type="protein sequence ID" value="QLB49715.1"/>
    <property type="molecule type" value="Genomic_DNA"/>
</dbReference>